<dbReference type="Proteomes" id="UP000007374">
    <property type="component" value="Unassembled WGS sequence"/>
</dbReference>
<accession>K2NPS9</accession>
<sequence length="69" mass="7985">MFSDKHGLFAMPHQWRPIRQVGPARRKTDVFQIAKLARKTKLPLGYEKFPGHAFMRRRAAARLQNEAPG</sequence>
<proteinExistence type="predicted"/>
<reference evidence="1 2" key="1">
    <citation type="journal article" date="2012" name="J. Bacteriol.">
        <title>Genome Sequence of Nitratireductor indicus Type Strain C115.</title>
        <authorList>
            <person name="Lai Q."/>
            <person name="Li G."/>
            <person name="Yu Z."/>
            <person name="Shao Z."/>
        </authorList>
    </citation>
    <scope>NUCLEOTIDE SEQUENCE [LARGE SCALE GENOMIC DNA]</scope>
    <source>
        <strain evidence="1 2">C115</strain>
    </source>
</reference>
<evidence type="ECO:0000313" key="2">
    <source>
        <dbReference type="Proteomes" id="UP000007374"/>
    </source>
</evidence>
<comment type="caution">
    <text evidence="1">The sequence shown here is derived from an EMBL/GenBank/DDBJ whole genome shotgun (WGS) entry which is preliminary data.</text>
</comment>
<organism evidence="1 2">
    <name type="scientific">Nitratireductor indicus C115</name>
    <dbReference type="NCBI Taxonomy" id="1231190"/>
    <lineage>
        <taxon>Bacteria</taxon>
        <taxon>Pseudomonadati</taxon>
        <taxon>Pseudomonadota</taxon>
        <taxon>Alphaproteobacteria</taxon>
        <taxon>Hyphomicrobiales</taxon>
        <taxon>Phyllobacteriaceae</taxon>
        <taxon>Nitratireductor</taxon>
    </lineage>
</organism>
<keyword evidence="2" id="KW-1185">Reference proteome</keyword>
<dbReference type="EMBL" id="AMSI01000011">
    <property type="protein sequence ID" value="EKF41375.1"/>
    <property type="molecule type" value="Genomic_DNA"/>
</dbReference>
<dbReference type="AlphaFoldDB" id="K2NPS9"/>
<protein>
    <submittedName>
        <fullName evidence="1">Uncharacterized protein</fullName>
    </submittedName>
</protein>
<gene>
    <name evidence="1" type="ORF">NA8A_16026</name>
</gene>
<evidence type="ECO:0000313" key="1">
    <source>
        <dbReference type="EMBL" id="EKF41375.1"/>
    </source>
</evidence>
<name>K2NPS9_9HYPH</name>